<evidence type="ECO:0000313" key="2">
    <source>
        <dbReference type="Proteomes" id="UP000013487"/>
    </source>
</evidence>
<dbReference type="EMBL" id="ARXZ02000004">
    <property type="protein sequence ID" value="ERI01281.1"/>
    <property type="molecule type" value="Genomic_DNA"/>
</dbReference>
<protein>
    <submittedName>
        <fullName evidence="1">Uncharacterized protein</fullName>
    </submittedName>
</protein>
<evidence type="ECO:0000313" key="1">
    <source>
        <dbReference type="EMBL" id="ERI01281.1"/>
    </source>
</evidence>
<proteinExistence type="predicted"/>
<sequence length="58" mass="6781">MIKKGAMYEHNFGGTVFVTKVTTSTVEFRNQSIPDMEFHEKDEWKLETFIEQFSYVAG</sequence>
<name>A0AAN4KQU5_BACTU</name>
<comment type="caution">
    <text evidence="1">The sequence shown here is derived from an EMBL/GenBank/DDBJ whole genome shotgun (WGS) entry which is preliminary data.</text>
</comment>
<gene>
    <name evidence="1" type="ORF">BTCBT_002836</name>
</gene>
<organism evidence="1 2">
    <name type="scientific">Bacillus thuringiensis T01-328</name>
    <dbReference type="NCBI Taxonomy" id="1324966"/>
    <lineage>
        <taxon>Bacteria</taxon>
        <taxon>Bacillati</taxon>
        <taxon>Bacillota</taxon>
        <taxon>Bacilli</taxon>
        <taxon>Bacillales</taxon>
        <taxon>Bacillaceae</taxon>
        <taxon>Bacillus</taxon>
        <taxon>Bacillus cereus group</taxon>
    </lineage>
</organism>
<dbReference type="Proteomes" id="UP000013487">
    <property type="component" value="Unassembled WGS sequence"/>
</dbReference>
<dbReference type="RefSeq" id="WP_000591690.1">
    <property type="nucleotide sequence ID" value="NZ_ARXZ02000004.1"/>
</dbReference>
<accession>A0AAN4KQU5</accession>
<reference evidence="1 2" key="1">
    <citation type="journal article" date="2013" name="Genome Announc.">
        <title>Draft Genome Sequence of Bacillus thuringiensis var. thuringiensis Strain T01-328, a Brazilian Isolate That Produces a Soluble Pesticide Protein, Cry1Ia.</title>
        <authorList>
            <person name="Varani A.M."/>
            <person name="Lemos M.V."/>
            <person name="Fernandes C.C."/>
            <person name="Lemos E.G."/>
            <person name="Alves E.C."/>
            <person name="Desiderio J.A."/>
        </authorList>
    </citation>
    <scope>NUCLEOTIDE SEQUENCE [LARGE SCALE GENOMIC DNA]</scope>
    <source>
        <strain evidence="1 2">T01-328</strain>
    </source>
</reference>
<dbReference type="AlphaFoldDB" id="A0AAN4KQU5"/>